<name>C6M628_NEISI</name>
<proteinExistence type="predicted"/>
<dbReference type="AlphaFoldDB" id="C6M628"/>
<keyword evidence="2" id="KW-1185">Reference proteome</keyword>
<evidence type="ECO:0000313" key="2">
    <source>
        <dbReference type="Proteomes" id="UP000005365"/>
    </source>
</evidence>
<reference evidence="1" key="1">
    <citation type="submission" date="2009-07" db="EMBL/GenBank/DDBJ databases">
        <authorList>
            <person name="Weinstock G."/>
            <person name="Sodergren E."/>
            <person name="Clifton S."/>
            <person name="Fulton L."/>
            <person name="Fulton B."/>
            <person name="Courtney L."/>
            <person name="Fronick C."/>
            <person name="Harrison M."/>
            <person name="Strong C."/>
            <person name="Farmer C."/>
            <person name="Delahaunty K."/>
            <person name="Markovic C."/>
            <person name="Hall O."/>
            <person name="Minx P."/>
            <person name="Tomlinson C."/>
            <person name="Mitreva M."/>
            <person name="Nelson J."/>
            <person name="Hou S."/>
            <person name="Wollam A."/>
            <person name="Pepin K.H."/>
            <person name="Johnson M."/>
            <person name="Bhonagiri V."/>
            <person name="Nash W.E."/>
            <person name="Warren W."/>
            <person name="Chinwalla A."/>
            <person name="Mardis E.R."/>
            <person name="Wilson R.K."/>
        </authorList>
    </citation>
    <scope>NUCLEOTIDE SEQUENCE [LARGE SCALE GENOMIC DNA]</scope>
    <source>
        <strain evidence="1">ATCC 29256</strain>
    </source>
</reference>
<accession>C6M628</accession>
<comment type="caution">
    <text evidence="1">The sequence shown here is derived from an EMBL/GenBank/DDBJ whole genome shotgun (WGS) entry which is preliminary data.</text>
</comment>
<dbReference type="Proteomes" id="UP000005365">
    <property type="component" value="Unassembled WGS sequence"/>
</dbReference>
<evidence type="ECO:0000313" key="1">
    <source>
        <dbReference type="EMBL" id="EET44256.1"/>
    </source>
</evidence>
<protein>
    <submittedName>
        <fullName evidence="1">Uncharacterized protein</fullName>
    </submittedName>
</protein>
<gene>
    <name evidence="1" type="ORF">NEISICOT_01979</name>
</gene>
<organism evidence="1 2">
    <name type="scientific">Neisseria sicca ATCC 29256</name>
    <dbReference type="NCBI Taxonomy" id="547045"/>
    <lineage>
        <taxon>Bacteria</taxon>
        <taxon>Pseudomonadati</taxon>
        <taxon>Pseudomonadota</taxon>
        <taxon>Betaproteobacteria</taxon>
        <taxon>Neisseriales</taxon>
        <taxon>Neisseriaceae</taxon>
        <taxon>Neisseria</taxon>
    </lineage>
</organism>
<dbReference type="EMBL" id="ACKO02000011">
    <property type="protein sequence ID" value="EET44256.1"/>
    <property type="molecule type" value="Genomic_DNA"/>
</dbReference>
<sequence length="55" mass="6845">MHLAIHREISYLFSHPRYSPILNQPKYQYKETKPFHYFFFFINFAYYFKTTSIGD</sequence>